<dbReference type="Proteomes" id="UP001071230">
    <property type="component" value="Unassembled WGS sequence"/>
</dbReference>
<proteinExistence type="predicted"/>
<protein>
    <submittedName>
        <fullName evidence="1">Uncharacterized protein</fullName>
    </submittedName>
</protein>
<keyword evidence="3" id="KW-1185">Reference proteome</keyword>
<reference evidence="1" key="2">
    <citation type="submission" date="2020-01" db="EMBL/GenBank/DDBJ databases">
        <authorList>
            <person name="Hornung B."/>
        </authorList>
    </citation>
    <scope>NUCLEOTIDE SEQUENCE</scope>
    <source>
        <strain evidence="1">PacBioINE</strain>
    </source>
</reference>
<dbReference type="Proteomes" id="UP000836597">
    <property type="component" value="Chromosome"/>
</dbReference>
<evidence type="ECO:0000313" key="3">
    <source>
        <dbReference type="Proteomes" id="UP001071230"/>
    </source>
</evidence>
<dbReference type="EMBL" id="CDGJ01000082">
    <property type="protein sequence ID" value="CEJ08569.1"/>
    <property type="molecule type" value="Genomic_DNA"/>
</dbReference>
<dbReference type="KEGG" id="aacx:DEACI_1805"/>
<name>A0A8S0WFL1_9FIRM</name>
<accession>A0A8S0WFL1</accession>
<gene>
    <name evidence="1" type="ORF">DEACI_1805</name>
    <name evidence="2" type="ORF">DEACI_3048</name>
</gene>
<dbReference type="EMBL" id="LR746496">
    <property type="protein sequence ID" value="CAA7601152.1"/>
    <property type="molecule type" value="Genomic_DNA"/>
</dbReference>
<sequence length="79" mass="9549">MRWLWRIFVLFLLLSFVKSVVAPQPQAFIAWPEQSNLVRKIQWDWRQWRRGLQDLPASIEVEIRRLRQDFRPDGNGTSV</sequence>
<evidence type="ECO:0000313" key="1">
    <source>
        <dbReference type="EMBL" id="CAA7601152.1"/>
    </source>
</evidence>
<dbReference type="AlphaFoldDB" id="A0A8S0WFL1"/>
<dbReference type="RefSeq" id="WP_240984718.1">
    <property type="nucleotide sequence ID" value="NZ_CDGJ01000082.1"/>
</dbReference>
<reference evidence="2" key="1">
    <citation type="submission" date="2014-11" db="EMBL/GenBank/DDBJ databases">
        <authorList>
            <person name="Hornung B.V."/>
        </authorList>
    </citation>
    <scope>NUCLEOTIDE SEQUENCE</scope>
    <source>
        <strain evidence="2">INE</strain>
    </source>
</reference>
<organism evidence="1">
    <name type="scientific">Acididesulfobacillus acetoxydans</name>
    <dbReference type="NCBI Taxonomy" id="1561005"/>
    <lineage>
        <taxon>Bacteria</taxon>
        <taxon>Bacillati</taxon>
        <taxon>Bacillota</taxon>
        <taxon>Clostridia</taxon>
        <taxon>Eubacteriales</taxon>
        <taxon>Peptococcaceae</taxon>
        <taxon>Acididesulfobacillus</taxon>
    </lineage>
</organism>
<evidence type="ECO:0000313" key="2">
    <source>
        <dbReference type="EMBL" id="CEJ08569.1"/>
    </source>
</evidence>